<sequence length="90" mass="9960">MEELARCRPDEPVELRELAAALAAVKLAKELERRAVAAARSTNGPSALGWPRSSPGRRTWAEIGSATGMTRQSAHERWARRLDEEAAHDR</sequence>
<keyword evidence="3" id="KW-1185">Reference proteome</keyword>
<evidence type="ECO:0000313" key="3">
    <source>
        <dbReference type="Proteomes" id="UP000321484"/>
    </source>
</evidence>
<comment type="caution">
    <text evidence="2">The sequence shown here is derived from an EMBL/GenBank/DDBJ whole genome shotgun (WGS) entry which is preliminary data.</text>
</comment>
<evidence type="ECO:0000313" key="2">
    <source>
        <dbReference type="EMBL" id="GEN80234.1"/>
    </source>
</evidence>
<organism evidence="2 3">
    <name type="scientific">Actinotalea fermentans</name>
    <dbReference type="NCBI Taxonomy" id="43671"/>
    <lineage>
        <taxon>Bacteria</taxon>
        <taxon>Bacillati</taxon>
        <taxon>Actinomycetota</taxon>
        <taxon>Actinomycetes</taxon>
        <taxon>Micrococcales</taxon>
        <taxon>Cellulomonadaceae</taxon>
        <taxon>Actinotalea</taxon>
    </lineage>
</organism>
<name>A0A511YYH1_9CELL</name>
<protein>
    <submittedName>
        <fullName evidence="2">Uncharacterized protein</fullName>
    </submittedName>
</protein>
<gene>
    <name evidence="2" type="ORF">AFE02nite_19680</name>
</gene>
<feature type="compositionally biased region" description="Basic and acidic residues" evidence="1">
    <location>
        <begin position="73"/>
        <end position="90"/>
    </location>
</feature>
<dbReference type="AlphaFoldDB" id="A0A511YYH1"/>
<dbReference type="OrthoDB" id="3579809at2"/>
<dbReference type="EMBL" id="BJYK01000005">
    <property type="protein sequence ID" value="GEN80234.1"/>
    <property type="molecule type" value="Genomic_DNA"/>
</dbReference>
<feature type="region of interest" description="Disordered" evidence="1">
    <location>
        <begin position="38"/>
        <end position="90"/>
    </location>
</feature>
<dbReference type="Proteomes" id="UP000321484">
    <property type="component" value="Unassembled WGS sequence"/>
</dbReference>
<evidence type="ECO:0000256" key="1">
    <source>
        <dbReference type="SAM" id="MobiDB-lite"/>
    </source>
</evidence>
<reference evidence="2 3" key="1">
    <citation type="submission" date="2019-07" db="EMBL/GenBank/DDBJ databases">
        <title>Whole genome shotgun sequence of Actinotalea fermentans NBRC 105374.</title>
        <authorList>
            <person name="Hosoyama A."/>
            <person name="Uohara A."/>
            <person name="Ohji S."/>
            <person name="Ichikawa N."/>
        </authorList>
    </citation>
    <scope>NUCLEOTIDE SEQUENCE [LARGE SCALE GENOMIC DNA]</scope>
    <source>
        <strain evidence="2 3">NBRC 105374</strain>
    </source>
</reference>
<accession>A0A511YYH1</accession>
<proteinExistence type="predicted"/>